<organism evidence="1 2">
    <name type="scientific">Tritrichomonas foetus</name>
    <dbReference type="NCBI Taxonomy" id="1144522"/>
    <lineage>
        <taxon>Eukaryota</taxon>
        <taxon>Metamonada</taxon>
        <taxon>Parabasalia</taxon>
        <taxon>Tritrichomonadida</taxon>
        <taxon>Tritrichomonadidae</taxon>
        <taxon>Tritrichomonas</taxon>
    </lineage>
</organism>
<keyword evidence="2" id="KW-1185">Reference proteome</keyword>
<name>A0A1J4JSI2_9EUKA</name>
<reference evidence="1" key="1">
    <citation type="submission" date="2016-10" db="EMBL/GenBank/DDBJ databases">
        <authorList>
            <person name="Benchimol M."/>
            <person name="Almeida L.G."/>
            <person name="Vasconcelos A.T."/>
            <person name="Perreira-Neves A."/>
            <person name="Rosa I.A."/>
            <person name="Tasca T."/>
            <person name="Bogo M.R."/>
            <person name="de Souza W."/>
        </authorList>
    </citation>
    <scope>NUCLEOTIDE SEQUENCE [LARGE SCALE GENOMIC DNA]</scope>
    <source>
        <strain evidence="1">K</strain>
    </source>
</reference>
<dbReference type="AlphaFoldDB" id="A0A1J4JSI2"/>
<protein>
    <recommendedName>
        <fullName evidence="3">RRM domain-containing protein</fullName>
    </recommendedName>
</protein>
<proteinExistence type="predicted"/>
<dbReference type="SUPFAM" id="SSF54928">
    <property type="entry name" value="RNA-binding domain, RBD"/>
    <property type="match status" value="1"/>
</dbReference>
<sequence>MQSITSCILQISPKTNIRNIKSSLGIHFTYINFLKINSINFLFLDYDSKSDSVNIEEIVNRTLGKEIVEQTLYSKRFQYQKKSQVFSIFIETKYIEPDYFTNLTIGGYTIENCSPFLSCIKVRALDFIHLRAYFDCFAPESNSIFTKAINLSKIEEIKQIEKYYLAVLQYAVRMNGIPKNIEIVSLINFLSDYLKEIDILTHSQTISDQQTCDFSFKTEKEMQMFISKLHGSKIGGSEIKIIPFIQNNSSNSNSNSSQIIISNDKYNDQEDDNSTSASTSSYTLQSNAQQDYPIYIKFPKDQAPTKEEFQEMMAAFGETIGNPHILNSDGGQFIYGVVRFQSEDSEKALLSHKKFKERARYSHQQLILSNLPLDFTEKDVQNCLNVDTSSYQIKKLKINPRGRFGIPEFQLTIKNKKAVIEILNAIENLRRKVENAHSLTNEDDDDETEYYKPWKLPFSFISYPVFYLITNKRKQSVRDLSKNQGITISKIPNDWTIGKAEEFVRQYGYIKIVAISKQIEAIYVTYWNPDDQERAKSDIIENTEFEVQETNLIK</sequence>
<dbReference type="VEuPathDB" id="TrichDB:TRFO_30963"/>
<evidence type="ECO:0000313" key="2">
    <source>
        <dbReference type="Proteomes" id="UP000179807"/>
    </source>
</evidence>
<dbReference type="GeneID" id="94842354"/>
<evidence type="ECO:0008006" key="3">
    <source>
        <dbReference type="Google" id="ProtNLM"/>
    </source>
</evidence>
<dbReference type="Proteomes" id="UP000179807">
    <property type="component" value="Unassembled WGS sequence"/>
</dbReference>
<gene>
    <name evidence="1" type="ORF">TRFO_30963</name>
</gene>
<evidence type="ECO:0000313" key="1">
    <source>
        <dbReference type="EMBL" id="OHT02011.1"/>
    </source>
</evidence>
<comment type="caution">
    <text evidence="1">The sequence shown here is derived from an EMBL/GenBank/DDBJ whole genome shotgun (WGS) entry which is preliminary data.</text>
</comment>
<dbReference type="EMBL" id="MLAK01000885">
    <property type="protein sequence ID" value="OHT02011.1"/>
    <property type="molecule type" value="Genomic_DNA"/>
</dbReference>
<dbReference type="RefSeq" id="XP_068355147.1">
    <property type="nucleotide sequence ID" value="XM_068507650.1"/>
</dbReference>
<accession>A0A1J4JSI2</accession>
<dbReference type="GO" id="GO:0003676">
    <property type="term" value="F:nucleic acid binding"/>
    <property type="evidence" value="ECO:0007669"/>
    <property type="project" value="InterPro"/>
</dbReference>
<dbReference type="InterPro" id="IPR035979">
    <property type="entry name" value="RBD_domain_sf"/>
</dbReference>